<comment type="caution">
    <text evidence="2">The sequence shown here is derived from an EMBL/GenBank/DDBJ whole genome shotgun (WGS) entry which is preliminary data.</text>
</comment>
<sequence length="368" mass="42081">MVNLHQKSLFDVLTQHQAYLYRASSRSVNELLNLFNSETVSMLTKLSNLLDGLNEKEKTALAGGLYSTVPLKEIRALISQWFNVTNDALIDTFTVSAVALAVYEARYMSKIFGGKHKEVKGEQLYKAAKRVPLAGGALVDELLLKIVEVARQRVEYAIRDGLNTGATNQQIIQRIHGTKRLKYEDGLLNSTKADIERTVRTIRSHISNQAYLNSYKQLKFEYVRFVSVLDGRTSKVCAALDSSVWTINDPTKKVPPLHPHCRSILIPTHGDGQLVGSRAFIMDERKFKDIPKIEREQLTGQLDANTSFKEFFKLTDDFFQKEWLGPKRYQLYKEGEFDFDKFFDPEGRLYTLEELKELDERAFKILGL</sequence>
<feature type="domain" description="Phage head morphogenesis" evidence="1">
    <location>
        <begin position="153"/>
        <end position="265"/>
    </location>
</feature>
<accession>A0A242U1T2</accession>
<organism evidence="2 3">
    <name type="scientific">Acinetobacter pittii</name>
    <name type="common">Acinetobacter genomosp. 3</name>
    <dbReference type="NCBI Taxonomy" id="48296"/>
    <lineage>
        <taxon>Bacteria</taxon>
        <taxon>Pseudomonadati</taxon>
        <taxon>Pseudomonadota</taxon>
        <taxon>Gammaproteobacteria</taxon>
        <taxon>Moraxellales</taxon>
        <taxon>Moraxellaceae</taxon>
        <taxon>Acinetobacter</taxon>
        <taxon>Acinetobacter calcoaceticus/baumannii complex</taxon>
    </lineage>
</organism>
<gene>
    <name evidence="2" type="ORF">CAT59_12225</name>
</gene>
<reference evidence="2 3" key="1">
    <citation type="submission" date="2017-05" db="EMBL/GenBank/DDBJ databases">
        <authorList>
            <person name="Song R."/>
            <person name="Chenine A.L."/>
            <person name="Ruprecht R.M."/>
        </authorList>
    </citation>
    <scope>NUCLEOTIDE SEQUENCE [LARGE SCALE GENOMIC DNA]</scope>
    <source>
        <strain evidence="2 3">ARLG1955</strain>
    </source>
</reference>
<name>A0A242U1T2_ACIPI</name>
<proteinExistence type="predicted"/>
<dbReference type="InterPro" id="IPR006528">
    <property type="entry name" value="Phage_head_morphogenesis_dom"/>
</dbReference>
<evidence type="ECO:0000259" key="1">
    <source>
        <dbReference type="Pfam" id="PF04233"/>
    </source>
</evidence>
<dbReference type="NCBIfam" id="TIGR01641">
    <property type="entry name" value="phageSPP1_gp7"/>
    <property type="match status" value="1"/>
</dbReference>
<dbReference type="EMBL" id="NGIR01000031">
    <property type="protein sequence ID" value="OTU26307.1"/>
    <property type="molecule type" value="Genomic_DNA"/>
</dbReference>
<dbReference type="Pfam" id="PF04233">
    <property type="entry name" value="Phage_Mu_F"/>
    <property type="match status" value="1"/>
</dbReference>
<dbReference type="AlphaFoldDB" id="A0A242U1T2"/>
<evidence type="ECO:0000313" key="3">
    <source>
        <dbReference type="Proteomes" id="UP000195162"/>
    </source>
</evidence>
<evidence type="ECO:0000313" key="2">
    <source>
        <dbReference type="EMBL" id="OTU26307.1"/>
    </source>
</evidence>
<protein>
    <submittedName>
        <fullName evidence="2">Phage head morphogenesis protein</fullName>
    </submittedName>
</protein>
<dbReference type="RefSeq" id="WP_086376110.1">
    <property type="nucleotide sequence ID" value="NZ_JADVOL010000001.1"/>
</dbReference>
<dbReference type="Proteomes" id="UP000195162">
    <property type="component" value="Unassembled WGS sequence"/>
</dbReference>